<feature type="transmembrane region" description="Helical" evidence="5">
    <location>
        <begin position="152"/>
        <end position="183"/>
    </location>
</feature>
<feature type="transmembrane region" description="Helical" evidence="5">
    <location>
        <begin position="42"/>
        <end position="60"/>
    </location>
</feature>
<dbReference type="OrthoDB" id="260143at2"/>
<accession>A0A517U4V1</accession>
<evidence type="ECO:0000313" key="6">
    <source>
        <dbReference type="EMBL" id="QDT75651.1"/>
    </source>
</evidence>
<feature type="transmembrane region" description="Helical" evidence="5">
    <location>
        <begin position="251"/>
        <end position="269"/>
    </location>
</feature>
<dbReference type="Proteomes" id="UP000317909">
    <property type="component" value="Chromosome"/>
</dbReference>
<proteinExistence type="inferred from homology"/>
<dbReference type="Pfam" id="PF01925">
    <property type="entry name" value="TauE"/>
    <property type="match status" value="1"/>
</dbReference>
<name>A0A517U4V1_9BACT</name>
<evidence type="ECO:0000256" key="5">
    <source>
        <dbReference type="RuleBase" id="RU363041"/>
    </source>
</evidence>
<keyword evidence="2 5" id="KW-0812">Transmembrane</keyword>
<evidence type="ECO:0000256" key="2">
    <source>
        <dbReference type="ARBA" id="ARBA00022692"/>
    </source>
</evidence>
<evidence type="ECO:0000313" key="7">
    <source>
        <dbReference type="Proteomes" id="UP000317909"/>
    </source>
</evidence>
<feature type="transmembrane region" description="Helical" evidence="5">
    <location>
        <begin position="97"/>
        <end position="114"/>
    </location>
</feature>
<dbReference type="EMBL" id="CP036339">
    <property type="protein sequence ID" value="QDT75651.1"/>
    <property type="molecule type" value="Genomic_DNA"/>
</dbReference>
<feature type="transmembrane region" description="Helical" evidence="5">
    <location>
        <begin position="195"/>
        <end position="213"/>
    </location>
</feature>
<keyword evidence="7" id="KW-1185">Reference proteome</keyword>
<feature type="transmembrane region" description="Helical" evidence="5">
    <location>
        <begin position="72"/>
        <end position="90"/>
    </location>
</feature>
<dbReference type="InterPro" id="IPR051598">
    <property type="entry name" value="TSUP/Inactive_protease-like"/>
</dbReference>
<evidence type="ECO:0000256" key="4">
    <source>
        <dbReference type="ARBA" id="ARBA00023136"/>
    </source>
</evidence>
<reference evidence="6 7" key="1">
    <citation type="submission" date="2019-02" db="EMBL/GenBank/DDBJ databases">
        <title>Deep-cultivation of Planctomycetes and their phenomic and genomic characterization uncovers novel biology.</title>
        <authorList>
            <person name="Wiegand S."/>
            <person name="Jogler M."/>
            <person name="Boedeker C."/>
            <person name="Pinto D."/>
            <person name="Vollmers J."/>
            <person name="Rivas-Marin E."/>
            <person name="Kohn T."/>
            <person name="Peeters S.H."/>
            <person name="Heuer A."/>
            <person name="Rast P."/>
            <person name="Oberbeckmann S."/>
            <person name="Bunk B."/>
            <person name="Jeske O."/>
            <person name="Meyerdierks A."/>
            <person name="Storesund J.E."/>
            <person name="Kallscheuer N."/>
            <person name="Luecker S."/>
            <person name="Lage O.M."/>
            <person name="Pohl T."/>
            <person name="Merkel B.J."/>
            <person name="Hornburger P."/>
            <person name="Mueller R.-W."/>
            <person name="Bruemmer F."/>
            <person name="Labrenz M."/>
            <person name="Spormann A.M."/>
            <person name="Op den Camp H."/>
            <person name="Overmann J."/>
            <person name="Amann R."/>
            <person name="Jetten M.S.M."/>
            <person name="Mascher T."/>
            <person name="Medema M.H."/>
            <person name="Devos D.P."/>
            <person name="Kaster A.-K."/>
            <person name="Ovreas L."/>
            <person name="Rohde M."/>
            <person name="Galperin M.Y."/>
            <person name="Jogler C."/>
        </authorList>
    </citation>
    <scope>NUCLEOTIDE SEQUENCE [LARGE SCALE GENOMIC DNA]</scope>
    <source>
        <strain evidence="6 7">I41</strain>
    </source>
</reference>
<organism evidence="6 7">
    <name type="scientific">Lacipirellula limnantheis</name>
    <dbReference type="NCBI Taxonomy" id="2528024"/>
    <lineage>
        <taxon>Bacteria</taxon>
        <taxon>Pseudomonadati</taxon>
        <taxon>Planctomycetota</taxon>
        <taxon>Planctomycetia</taxon>
        <taxon>Pirellulales</taxon>
        <taxon>Lacipirellulaceae</taxon>
        <taxon>Lacipirellula</taxon>
    </lineage>
</organism>
<dbReference type="RefSeq" id="WP_145435407.1">
    <property type="nucleotide sequence ID" value="NZ_CP036339.1"/>
</dbReference>
<evidence type="ECO:0000256" key="1">
    <source>
        <dbReference type="ARBA" id="ARBA00004141"/>
    </source>
</evidence>
<feature type="transmembrane region" description="Helical" evidence="5">
    <location>
        <begin position="219"/>
        <end position="239"/>
    </location>
</feature>
<protein>
    <recommendedName>
        <fullName evidence="5">Probable membrane transporter protein</fullName>
    </recommendedName>
</protein>
<comment type="similarity">
    <text evidence="5">Belongs to the 4-toluene sulfonate uptake permease (TSUP) (TC 2.A.102) family.</text>
</comment>
<evidence type="ECO:0000256" key="3">
    <source>
        <dbReference type="ARBA" id="ARBA00022989"/>
    </source>
</evidence>
<dbReference type="GO" id="GO:0005886">
    <property type="term" value="C:plasma membrane"/>
    <property type="evidence" value="ECO:0007669"/>
    <property type="project" value="UniProtKB-SubCell"/>
</dbReference>
<comment type="subcellular location">
    <subcellularLocation>
        <location evidence="5">Cell membrane</location>
        <topology evidence="5">Multi-pass membrane protein</topology>
    </subcellularLocation>
    <subcellularLocation>
        <location evidence="1">Membrane</location>
        <topology evidence="1">Multi-pass membrane protein</topology>
    </subcellularLocation>
</comment>
<dbReference type="KEGG" id="llh:I41_48910"/>
<dbReference type="AlphaFoldDB" id="A0A517U4V1"/>
<keyword evidence="4 5" id="KW-0472">Membrane</keyword>
<keyword evidence="3 5" id="KW-1133">Transmembrane helix</keyword>
<dbReference type="PANTHER" id="PTHR43701">
    <property type="entry name" value="MEMBRANE TRANSPORTER PROTEIN MJ0441-RELATED"/>
    <property type="match status" value="1"/>
</dbReference>
<dbReference type="PANTHER" id="PTHR43701:SF2">
    <property type="entry name" value="MEMBRANE TRANSPORTER PROTEIN YJNA-RELATED"/>
    <property type="match status" value="1"/>
</dbReference>
<sequence length="271" mass="27798">MLWVTVIFGALVGFSLGLTGGGGAIFAVPLLVYGLSIDARQAVGISLAAVGMTSAIGFLGRWKAGQVEITTGMMFAVAGMLGAPIGSWLSAQIPERLLLTLFALLMLVVAVRMWRKADPSTVQIACATDEAEGPTCRRDAAGNLRLTSPCALLLAGVGVLTGVLSGLFGVGGGFVIVPALVLFSGMAIHRAVGTSLMVITLISASGVASHLLAGRTIPVETTSLFVVGGVVGMFAGIWASRYLSGPALQRVFAVAIVAVAIFVILRTTFHL</sequence>
<dbReference type="InterPro" id="IPR002781">
    <property type="entry name" value="TM_pro_TauE-like"/>
</dbReference>
<feature type="transmembrane region" description="Helical" evidence="5">
    <location>
        <begin position="6"/>
        <end position="35"/>
    </location>
</feature>
<keyword evidence="5" id="KW-1003">Cell membrane</keyword>
<gene>
    <name evidence="6" type="ORF">I41_48910</name>
</gene>